<dbReference type="InterPro" id="IPR013783">
    <property type="entry name" value="Ig-like_fold"/>
</dbReference>
<keyword evidence="2" id="KW-0393">Immunoglobulin domain</keyword>
<evidence type="ECO:0000256" key="3">
    <source>
        <dbReference type="SAM" id="MobiDB-lite"/>
    </source>
</evidence>
<dbReference type="Proteomes" id="UP001059041">
    <property type="component" value="Linkage Group LG1"/>
</dbReference>
<keyword evidence="4" id="KW-0472">Membrane</keyword>
<dbReference type="SMART" id="SM00409">
    <property type="entry name" value="IG"/>
    <property type="match status" value="1"/>
</dbReference>
<sequence>MAEKMNRVNRYFIIYLVSAISFYCTETLNVSAVDEDGAKNSTMSDSGTVPMVLTKMSQIIAREGSCALIECNITGDPFPNVHWFNSHGHLLDTTNSDGKWWILDNGMLNITGITFADRGKYTCMASNEYGTANCTVTLRVVFTKGDMGVYYMVVCLVTFTIIMILNITRLCMMSSHLKKTEKAINEFFRTEGAEKLQKAFEIAKRIPIITSAKTLELAKVTQFKTMEFARYIEELARSIPLPPLIMNCRTFMEEILEVVGVEEMRHTFVRQAPEIHEGDGVSGVPAGTSDDVFTILQERERARERERSESPTVDSDDASLHEQPQHIAIQVSVHPPLTAAGCCNEEAPPLSEMATSPLLAPLSLGVESDETEKVESEQGGGATPKTQVIYESHV</sequence>
<feature type="region of interest" description="Disordered" evidence="3">
    <location>
        <begin position="300"/>
        <end position="321"/>
    </location>
</feature>
<proteinExistence type="predicted"/>
<dbReference type="OrthoDB" id="8611351at2759"/>
<dbReference type="InterPro" id="IPR007110">
    <property type="entry name" value="Ig-like_dom"/>
</dbReference>
<dbReference type="AlphaFoldDB" id="A0A9W8CBS1"/>
<dbReference type="EMBL" id="JAFHDT010000001">
    <property type="protein sequence ID" value="KAI7813972.1"/>
    <property type="molecule type" value="Genomic_DNA"/>
</dbReference>
<dbReference type="PANTHER" id="PTHR14340:SF2">
    <property type="entry name" value="MICROFIBRILLAR-ASSOCIATED PROTEIN 3-LIKE"/>
    <property type="match status" value="1"/>
</dbReference>
<accession>A0A9W8CBS1</accession>
<dbReference type="InterPro" id="IPR003598">
    <property type="entry name" value="Ig_sub2"/>
</dbReference>
<keyword evidence="1" id="KW-1015">Disulfide bond</keyword>
<keyword evidence="7" id="KW-1185">Reference proteome</keyword>
<feature type="transmembrane region" description="Helical" evidence="4">
    <location>
        <begin position="12"/>
        <end position="33"/>
    </location>
</feature>
<dbReference type="InterPro" id="IPR013098">
    <property type="entry name" value="Ig_I-set"/>
</dbReference>
<feature type="domain" description="Ig-like" evidence="5">
    <location>
        <begin position="50"/>
        <end position="137"/>
    </location>
</feature>
<evidence type="ECO:0000256" key="1">
    <source>
        <dbReference type="ARBA" id="ARBA00023157"/>
    </source>
</evidence>
<evidence type="ECO:0000313" key="6">
    <source>
        <dbReference type="EMBL" id="KAI7813972.1"/>
    </source>
</evidence>
<dbReference type="Gene3D" id="2.60.40.10">
    <property type="entry name" value="Immunoglobulins"/>
    <property type="match status" value="1"/>
</dbReference>
<gene>
    <name evidence="6" type="ORF">IRJ41_005374</name>
</gene>
<evidence type="ECO:0000256" key="2">
    <source>
        <dbReference type="ARBA" id="ARBA00023319"/>
    </source>
</evidence>
<evidence type="ECO:0000259" key="5">
    <source>
        <dbReference type="PROSITE" id="PS50835"/>
    </source>
</evidence>
<keyword evidence="4" id="KW-1133">Transmembrane helix</keyword>
<comment type="caution">
    <text evidence="6">The sequence shown here is derived from an EMBL/GenBank/DDBJ whole genome shotgun (WGS) entry which is preliminary data.</text>
</comment>
<dbReference type="PANTHER" id="PTHR14340">
    <property type="entry name" value="MICROFIBRIL-ASSOCIATED GLYCOPROTEIN 3"/>
    <property type="match status" value="1"/>
</dbReference>
<keyword evidence="4" id="KW-0812">Transmembrane</keyword>
<feature type="compositionally biased region" description="Basic and acidic residues" evidence="3">
    <location>
        <begin position="300"/>
        <end position="309"/>
    </location>
</feature>
<dbReference type="FunFam" id="2.60.40.10:FF:000032">
    <property type="entry name" value="palladin isoform X1"/>
    <property type="match status" value="1"/>
</dbReference>
<dbReference type="Pfam" id="PF07679">
    <property type="entry name" value="I-set"/>
    <property type="match status" value="1"/>
</dbReference>
<evidence type="ECO:0000313" key="7">
    <source>
        <dbReference type="Proteomes" id="UP001059041"/>
    </source>
</evidence>
<dbReference type="SUPFAM" id="SSF48726">
    <property type="entry name" value="Immunoglobulin"/>
    <property type="match status" value="1"/>
</dbReference>
<organism evidence="6 7">
    <name type="scientific">Triplophysa rosa</name>
    <name type="common">Cave loach</name>
    <dbReference type="NCBI Taxonomy" id="992332"/>
    <lineage>
        <taxon>Eukaryota</taxon>
        <taxon>Metazoa</taxon>
        <taxon>Chordata</taxon>
        <taxon>Craniata</taxon>
        <taxon>Vertebrata</taxon>
        <taxon>Euteleostomi</taxon>
        <taxon>Actinopterygii</taxon>
        <taxon>Neopterygii</taxon>
        <taxon>Teleostei</taxon>
        <taxon>Ostariophysi</taxon>
        <taxon>Cypriniformes</taxon>
        <taxon>Nemacheilidae</taxon>
        <taxon>Triplophysa</taxon>
    </lineage>
</organism>
<reference evidence="6" key="1">
    <citation type="submission" date="2021-02" db="EMBL/GenBank/DDBJ databases">
        <title>Comparative genomics reveals that relaxation of natural selection precedes convergent phenotypic evolution of cavefish.</title>
        <authorList>
            <person name="Peng Z."/>
        </authorList>
    </citation>
    <scope>NUCLEOTIDE SEQUENCE</scope>
    <source>
        <tissue evidence="6">Muscle</tissue>
    </source>
</reference>
<dbReference type="SMART" id="SM00408">
    <property type="entry name" value="IGc2"/>
    <property type="match status" value="1"/>
</dbReference>
<protein>
    <submittedName>
        <fullName evidence="6">Microfibrillar-associated protein 3-like</fullName>
    </submittedName>
</protein>
<dbReference type="InterPro" id="IPR003599">
    <property type="entry name" value="Ig_sub"/>
</dbReference>
<dbReference type="InterPro" id="IPR036179">
    <property type="entry name" value="Ig-like_dom_sf"/>
</dbReference>
<feature type="region of interest" description="Disordered" evidence="3">
    <location>
        <begin position="366"/>
        <end position="394"/>
    </location>
</feature>
<evidence type="ECO:0000256" key="4">
    <source>
        <dbReference type="SAM" id="Phobius"/>
    </source>
</evidence>
<feature type="transmembrane region" description="Helical" evidence="4">
    <location>
        <begin position="149"/>
        <end position="172"/>
    </location>
</feature>
<dbReference type="PROSITE" id="PS50835">
    <property type="entry name" value="IG_LIKE"/>
    <property type="match status" value="1"/>
</dbReference>
<name>A0A9W8CBS1_TRIRA</name>